<dbReference type="RefSeq" id="WP_386414968.1">
    <property type="nucleotide sequence ID" value="NZ_JBHSZO010000020.1"/>
</dbReference>
<evidence type="ECO:0000256" key="1">
    <source>
        <dbReference type="ARBA" id="ARBA00005254"/>
    </source>
</evidence>
<dbReference type="PANTHER" id="PTHR42993:SF1">
    <property type="entry name" value="MAOC-LIKE DEHYDRATASE DOMAIN-CONTAINING PROTEIN"/>
    <property type="match status" value="1"/>
</dbReference>
<dbReference type="SUPFAM" id="SSF54637">
    <property type="entry name" value="Thioesterase/thiol ester dehydrase-isomerase"/>
    <property type="match status" value="1"/>
</dbReference>
<comment type="similarity">
    <text evidence="1">Belongs to the enoyl-CoA hydratase/isomerase family.</text>
</comment>
<dbReference type="EMBL" id="JBHSZO010000020">
    <property type="protein sequence ID" value="MFC7219347.1"/>
    <property type="molecule type" value="Genomic_DNA"/>
</dbReference>
<evidence type="ECO:0000313" key="3">
    <source>
        <dbReference type="EMBL" id="MFC7219347.1"/>
    </source>
</evidence>
<sequence>MAGTAEPRIFTSAEELKAAVGEQLGWTDWVEIDQKRVDLFAEATGDHQWIHVDPERAAAGPFGTTIAHGYLTLSLLPLFGPQLLAVEGARMGVNYGTNKVRFPAPVPVGSRLRATARISEAAEVPGGVQLAVAFTVEREGGEKPVCVAESVSRFYF</sequence>
<dbReference type="CDD" id="cd03450">
    <property type="entry name" value="NodN"/>
    <property type="match status" value="1"/>
</dbReference>
<name>A0ABW2GIC4_9ACTN</name>
<keyword evidence="4" id="KW-1185">Reference proteome</keyword>
<dbReference type="Gene3D" id="3.10.129.10">
    <property type="entry name" value="Hotdog Thioesterase"/>
    <property type="match status" value="1"/>
</dbReference>
<dbReference type="InterPro" id="IPR039375">
    <property type="entry name" value="NodN-like"/>
</dbReference>
<gene>
    <name evidence="3" type="ORF">ACFQLX_14390</name>
</gene>
<dbReference type="Proteomes" id="UP001596413">
    <property type="component" value="Unassembled WGS sequence"/>
</dbReference>
<evidence type="ECO:0000259" key="2">
    <source>
        <dbReference type="Pfam" id="PF01575"/>
    </source>
</evidence>
<feature type="domain" description="MaoC-like" evidence="2">
    <location>
        <begin position="18"/>
        <end position="124"/>
    </location>
</feature>
<proteinExistence type="inferred from homology"/>
<comment type="caution">
    <text evidence="3">The sequence shown here is derived from an EMBL/GenBank/DDBJ whole genome shotgun (WGS) entry which is preliminary data.</text>
</comment>
<dbReference type="InterPro" id="IPR002539">
    <property type="entry name" value="MaoC-like_dom"/>
</dbReference>
<accession>A0ABW2GIC4</accession>
<organism evidence="3 4">
    <name type="scientific">Streptomyces polyrhachis</name>
    <dbReference type="NCBI Taxonomy" id="1282885"/>
    <lineage>
        <taxon>Bacteria</taxon>
        <taxon>Bacillati</taxon>
        <taxon>Actinomycetota</taxon>
        <taxon>Actinomycetes</taxon>
        <taxon>Kitasatosporales</taxon>
        <taxon>Streptomycetaceae</taxon>
        <taxon>Streptomyces</taxon>
    </lineage>
</organism>
<reference evidence="4" key="1">
    <citation type="journal article" date="2019" name="Int. J. Syst. Evol. Microbiol.">
        <title>The Global Catalogue of Microorganisms (GCM) 10K type strain sequencing project: providing services to taxonomists for standard genome sequencing and annotation.</title>
        <authorList>
            <consortium name="The Broad Institute Genomics Platform"/>
            <consortium name="The Broad Institute Genome Sequencing Center for Infectious Disease"/>
            <person name="Wu L."/>
            <person name="Ma J."/>
        </authorList>
    </citation>
    <scope>NUCLEOTIDE SEQUENCE [LARGE SCALE GENOMIC DNA]</scope>
    <source>
        <strain evidence="4">CGMCC 1.13681</strain>
    </source>
</reference>
<dbReference type="PANTHER" id="PTHR42993">
    <property type="entry name" value="MAOC-LIKE DEHYDRATASE DOMAIN-CONTAINING PROTEIN"/>
    <property type="match status" value="1"/>
</dbReference>
<dbReference type="InterPro" id="IPR029069">
    <property type="entry name" value="HotDog_dom_sf"/>
</dbReference>
<dbReference type="Pfam" id="PF01575">
    <property type="entry name" value="MaoC_dehydratas"/>
    <property type="match status" value="1"/>
</dbReference>
<protein>
    <submittedName>
        <fullName evidence="3">MaoC family dehydratase</fullName>
    </submittedName>
</protein>
<evidence type="ECO:0000313" key="4">
    <source>
        <dbReference type="Proteomes" id="UP001596413"/>
    </source>
</evidence>